<dbReference type="InterPro" id="IPR025996">
    <property type="entry name" value="MT1864/Rv1816-like_C"/>
</dbReference>
<comment type="caution">
    <text evidence="6">The sequence shown here is derived from an EMBL/GenBank/DDBJ whole genome shotgun (WGS) entry which is preliminary data.</text>
</comment>
<keyword evidence="2 4" id="KW-0238">DNA-binding</keyword>
<dbReference type="EMBL" id="WHSB02000003">
    <property type="protein sequence ID" value="MCQ4630348.1"/>
    <property type="molecule type" value="Genomic_DNA"/>
</dbReference>
<gene>
    <name evidence="6" type="ORF">GB927_009895</name>
</gene>
<organism evidence="6 7">
    <name type="scientific">Shinella lacus</name>
    <dbReference type="NCBI Taxonomy" id="2654216"/>
    <lineage>
        <taxon>Bacteria</taxon>
        <taxon>Pseudomonadati</taxon>
        <taxon>Pseudomonadota</taxon>
        <taxon>Alphaproteobacteria</taxon>
        <taxon>Hyphomicrobiales</taxon>
        <taxon>Rhizobiaceae</taxon>
        <taxon>Shinella</taxon>
    </lineage>
</organism>
<reference evidence="6" key="1">
    <citation type="submission" date="2021-07" db="EMBL/GenBank/DDBJ databases">
        <title>Shinella sp. nov., a novel member of the genus Shinella from water.</title>
        <authorList>
            <person name="Deng Y."/>
        </authorList>
    </citation>
    <scope>NUCLEOTIDE SEQUENCE</scope>
    <source>
        <strain evidence="6">CPCC 100929</strain>
    </source>
</reference>
<proteinExistence type="predicted"/>
<evidence type="ECO:0000256" key="4">
    <source>
        <dbReference type="PROSITE-ProRule" id="PRU00335"/>
    </source>
</evidence>
<sequence length="208" mass="22694">MTEKRREKKEELKTRLIAAGTELIQEQGLKGLRARDIAERAGSALGGLYTVFDDLDGLVLHVNSRTLKRLETALNAALPSSGDLEETFLNLSLAYLHFALAERNLWSALFEHRMPDGVAVPDWHLAEHAFLIGLIAAPLARQMPDTSADDIAIRARTVFSAVHGVIAISLEGRFVGITPALLEREVAALARLLATGLQKEPSSRPLVS</sequence>
<keyword evidence="3" id="KW-0804">Transcription</keyword>
<dbReference type="RefSeq" id="WP_256116582.1">
    <property type="nucleotide sequence ID" value="NZ_WHSB02000003.1"/>
</dbReference>
<dbReference type="PANTHER" id="PTHR30055:SF234">
    <property type="entry name" value="HTH-TYPE TRANSCRIPTIONAL REGULATOR BETI"/>
    <property type="match status" value="1"/>
</dbReference>
<dbReference type="SUPFAM" id="SSF46689">
    <property type="entry name" value="Homeodomain-like"/>
    <property type="match status" value="1"/>
</dbReference>
<dbReference type="InterPro" id="IPR001647">
    <property type="entry name" value="HTH_TetR"/>
</dbReference>
<evidence type="ECO:0000256" key="2">
    <source>
        <dbReference type="ARBA" id="ARBA00023125"/>
    </source>
</evidence>
<dbReference type="InterPro" id="IPR036271">
    <property type="entry name" value="Tet_transcr_reg_TetR-rel_C_sf"/>
</dbReference>
<dbReference type="InterPro" id="IPR050109">
    <property type="entry name" value="HTH-type_TetR-like_transc_reg"/>
</dbReference>
<keyword evidence="7" id="KW-1185">Reference proteome</keyword>
<evidence type="ECO:0000256" key="3">
    <source>
        <dbReference type="ARBA" id="ARBA00023163"/>
    </source>
</evidence>
<evidence type="ECO:0000313" key="7">
    <source>
        <dbReference type="Proteomes" id="UP000996601"/>
    </source>
</evidence>
<evidence type="ECO:0000313" key="6">
    <source>
        <dbReference type="EMBL" id="MCQ4630348.1"/>
    </source>
</evidence>
<protein>
    <submittedName>
        <fullName evidence="6">TetR/AcrR family transcriptional regulator</fullName>
    </submittedName>
</protein>
<dbReference type="Pfam" id="PF13305">
    <property type="entry name" value="TetR_C_33"/>
    <property type="match status" value="1"/>
</dbReference>
<dbReference type="Proteomes" id="UP000996601">
    <property type="component" value="Unassembled WGS sequence"/>
</dbReference>
<dbReference type="Gene3D" id="1.10.357.10">
    <property type="entry name" value="Tetracycline Repressor, domain 2"/>
    <property type="match status" value="1"/>
</dbReference>
<feature type="DNA-binding region" description="H-T-H motif" evidence="4">
    <location>
        <begin position="33"/>
        <end position="52"/>
    </location>
</feature>
<dbReference type="PANTHER" id="PTHR30055">
    <property type="entry name" value="HTH-TYPE TRANSCRIPTIONAL REGULATOR RUTR"/>
    <property type="match status" value="1"/>
</dbReference>
<accession>A0ABT1R598</accession>
<keyword evidence="1" id="KW-0805">Transcription regulation</keyword>
<dbReference type="Pfam" id="PF00440">
    <property type="entry name" value="TetR_N"/>
    <property type="match status" value="1"/>
</dbReference>
<feature type="domain" description="HTH tetR-type" evidence="5">
    <location>
        <begin position="10"/>
        <end position="70"/>
    </location>
</feature>
<evidence type="ECO:0000256" key="1">
    <source>
        <dbReference type="ARBA" id="ARBA00023015"/>
    </source>
</evidence>
<dbReference type="InterPro" id="IPR009057">
    <property type="entry name" value="Homeodomain-like_sf"/>
</dbReference>
<dbReference type="PROSITE" id="PS50977">
    <property type="entry name" value="HTH_TETR_2"/>
    <property type="match status" value="1"/>
</dbReference>
<dbReference type="SUPFAM" id="SSF48498">
    <property type="entry name" value="Tetracyclin repressor-like, C-terminal domain"/>
    <property type="match status" value="1"/>
</dbReference>
<name>A0ABT1R598_9HYPH</name>
<evidence type="ECO:0000259" key="5">
    <source>
        <dbReference type="PROSITE" id="PS50977"/>
    </source>
</evidence>